<protein>
    <submittedName>
        <fullName evidence="1">Uncharacterized protein</fullName>
    </submittedName>
</protein>
<evidence type="ECO:0000313" key="1">
    <source>
        <dbReference type="EMBL" id="MBY6277452.1"/>
    </source>
</evidence>
<organism evidence="1 2">
    <name type="scientific">Symbiobacterium thermophilum</name>
    <dbReference type="NCBI Taxonomy" id="2734"/>
    <lineage>
        <taxon>Bacteria</taxon>
        <taxon>Bacillati</taxon>
        <taxon>Bacillota</taxon>
        <taxon>Clostridia</taxon>
        <taxon>Eubacteriales</taxon>
        <taxon>Symbiobacteriaceae</taxon>
        <taxon>Symbiobacterium</taxon>
    </lineage>
</organism>
<dbReference type="Proteomes" id="UP000732377">
    <property type="component" value="Unassembled WGS sequence"/>
</dbReference>
<reference evidence="1" key="1">
    <citation type="submission" date="2017-11" db="EMBL/GenBank/DDBJ databases">
        <title>Three new genomes from thermophilic consortium.</title>
        <authorList>
            <person name="Quaggio R."/>
            <person name="Amgarten D."/>
            <person name="Setubal J.C."/>
        </authorList>
    </citation>
    <scope>NUCLEOTIDE SEQUENCE</scope>
    <source>
        <strain evidence="1">ZCTH01-B2</strain>
    </source>
</reference>
<name>A0A953I5X3_SYMTR</name>
<proteinExistence type="predicted"/>
<dbReference type="AlphaFoldDB" id="A0A953I5X3"/>
<sequence length="356" mass="39952">MFGGVGPGEGQACFLLRVTGEHLQTATFHLNERRDGKDARAGLRYLTYSLTARGRERLFFKPGQTITLHFLFKKRPGEQQDRRAILASIWLLGHLGGAGARIRRGMGTVALTRWSVVDPAGHEVEAWPEMQELPIAHGAASVDEWLRRFESGLSCLQRWFGEADTRHPTHTTLGPGSRFVLLELPPARRGEDAWENALNEAGLALHRFRLRRGVARADGDGDYHRAKRLLLRLDPASGPARREAPARARTGREIAPERVAFGLPLQFRFTSLQGRSIMFRGKQHDRSASRLWIRPIDLGDRQALLFALLPSPLLAPGEPIRAEVRRERVELDLPGDHILMEFLDSLSGREVTWPCG</sequence>
<evidence type="ECO:0000313" key="2">
    <source>
        <dbReference type="Proteomes" id="UP000732377"/>
    </source>
</evidence>
<gene>
    <name evidence="1" type="ORF">CWE10_14805</name>
</gene>
<dbReference type="EMBL" id="PIUK01000181">
    <property type="protein sequence ID" value="MBY6277452.1"/>
    <property type="molecule type" value="Genomic_DNA"/>
</dbReference>
<comment type="caution">
    <text evidence="1">The sequence shown here is derived from an EMBL/GenBank/DDBJ whole genome shotgun (WGS) entry which is preliminary data.</text>
</comment>
<accession>A0A953I5X3</accession>